<evidence type="ECO:0000313" key="2">
    <source>
        <dbReference type="EMBL" id="AAU83056.1"/>
    </source>
</evidence>
<organism evidence="2">
    <name type="scientific">Uncultured archaeon GZfos26G2</name>
    <dbReference type="NCBI Taxonomy" id="3386331"/>
    <lineage>
        <taxon>Archaea</taxon>
        <taxon>Methanobacteriati</taxon>
        <taxon>Methanobacteriota</taxon>
        <taxon>Stenosarchaea group</taxon>
        <taxon>Methanomicrobia</taxon>
        <taxon>Candidatus Methanophagales</taxon>
        <taxon>Candidatus Methanophagaceae</taxon>
        <taxon>Candidatus Methanophaga</taxon>
    </lineage>
</organism>
<keyword evidence="1" id="KW-0472">Membrane</keyword>
<dbReference type="EMBL" id="AY714840">
    <property type="protein sequence ID" value="AAU83056.1"/>
    <property type="molecule type" value="Genomic_DNA"/>
</dbReference>
<keyword evidence="1" id="KW-0812">Transmembrane</keyword>
<protein>
    <submittedName>
        <fullName evidence="2">Uncharacterized protein</fullName>
    </submittedName>
</protein>
<reference evidence="2" key="2">
    <citation type="submission" date="2004-08" db="EMBL/GenBank/DDBJ databases">
        <authorList>
            <person name="Putnam N."/>
            <person name="Detter J.C."/>
            <person name="Richardson P.M."/>
            <person name="Rokhsar D."/>
        </authorList>
    </citation>
    <scope>NUCLEOTIDE SEQUENCE</scope>
</reference>
<keyword evidence="1" id="KW-1133">Transmembrane helix</keyword>
<gene>
    <name evidence="2" type="ORF">GZ26D6_32</name>
</gene>
<name>Q64C21_UNCAG</name>
<proteinExistence type="predicted"/>
<dbReference type="AlphaFoldDB" id="Q64C21"/>
<sequence>MPTSSPLHGLMLNNRDFNITPLSDTFLDTNISTLYLFTFFLFFVDLGRLLIG</sequence>
<reference evidence="2" key="1">
    <citation type="journal article" date="2004" name="Science">
        <title>Reverse methanogenesis: testing the hypothesis with environmental genomics.</title>
        <authorList>
            <person name="Hallam S.J."/>
            <person name="Putnam N."/>
            <person name="Preston C.M."/>
            <person name="Detter J.C."/>
            <person name="Rokhsar D."/>
            <person name="Richardson P.M."/>
            <person name="DeLong E.F."/>
        </authorList>
    </citation>
    <scope>NUCLEOTIDE SEQUENCE</scope>
</reference>
<evidence type="ECO:0000256" key="1">
    <source>
        <dbReference type="SAM" id="Phobius"/>
    </source>
</evidence>
<feature type="transmembrane region" description="Helical" evidence="1">
    <location>
        <begin position="31"/>
        <end position="51"/>
    </location>
</feature>
<accession>Q64C21</accession>